<dbReference type="InterPro" id="IPR001079">
    <property type="entry name" value="Galectin_CRD"/>
</dbReference>
<gene>
    <name evidence="4" type="ORF">CHS0354_015371</name>
</gene>
<dbReference type="Gene3D" id="2.60.120.200">
    <property type="match status" value="1"/>
</dbReference>
<protein>
    <recommendedName>
        <fullName evidence="2">Galectin</fullName>
    </recommendedName>
</protein>
<dbReference type="AlphaFoldDB" id="A0AAE0TB17"/>
<dbReference type="GO" id="GO:0030246">
    <property type="term" value="F:carbohydrate binding"/>
    <property type="evidence" value="ECO:0007669"/>
    <property type="project" value="UniProtKB-UniRule"/>
</dbReference>
<dbReference type="PROSITE" id="PS51304">
    <property type="entry name" value="GALECTIN"/>
    <property type="match status" value="1"/>
</dbReference>
<evidence type="ECO:0000259" key="3">
    <source>
        <dbReference type="PROSITE" id="PS51304"/>
    </source>
</evidence>
<evidence type="ECO:0000256" key="1">
    <source>
        <dbReference type="ARBA" id="ARBA00022734"/>
    </source>
</evidence>
<name>A0AAE0TB17_9BIVA</name>
<keyword evidence="5" id="KW-1185">Reference proteome</keyword>
<reference evidence="4" key="3">
    <citation type="submission" date="2023-05" db="EMBL/GenBank/DDBJ databases">
        <authorList>
            <person name="Smith C.H."/>
        </authorList>
    </citation>
    <scope>NUCLEOTIDE SEQUENCE</scope>
    <source>
        <strain evidence="4">CHS0354</strain>
        <tissue evidence="4">Mantle</tissue>
    </source>
</reference>
<sequence length="163" mass="18935">MSEQSLEKCLPTKGKEDLNPLKMSQTYMNPTIPFKINVNLVEKKKFVIIGRPLSKAKRFTFNFQKGLLSDASNITFHFDVRCDDRNIVMNYRNNDQWGQEIPATKFPFSEKEQFTLEILVDSQMYQVDVNGEEVAQFQHQRTIQLVDAFTIEGDVFLSDVKVM</sequence>
<dbReference type="PANTHER" id="PTHR11346:SF147">
    <property type="entry name" value="GALECTIN"/>
    <property type="match status" value="1"/>
</dbReference>
<reference evidence="4" key="1">
    <citation type="journal article" date="2021" name="Genome Biol. Evol.">
        <title>A High-Quality Reference Genome for a Parasitic Bivalve with Doubly Uniparental Inheritance (Bivalvia: Unionida).</title>
        <authorList>
            <person name="Smith C.H."/>
        </authorList>
    </citation>
    <scope>NUCLEOTIDE SEQUENCE</scope>
    <source>
        <strain evidence="4">CHS0354</strain>
    </source>
</reference>
<dbReference type="CDD" id="cd00070">
    <property type="entry name" value="GLECT"/>
    <property type="match status" value="1"/>
</dbReference>
<dbReference type="Pfam" id="PF00337">
    <property type="entry name" value="Gal-bind_lectin"/>
    <property type="match status" value="1"/>
</dbReference>
<dbReference type="InterPro" id="IPR013320">
    <property type="entry name" value="ConA-like_dom_sf"/>
</dbReference>
<keyword evidence="1 2" id="KW-0430">Lectin</keyword>
<dbReference type="EMBL" id="JAEAOA010000953">
    <property type="protein sequence ID" value="KAK3607059.1"/>
    <property type="molecule type" value="Genomic_DNA"/>
</dbReference>
<proteinExistence type="predicted"/>
<evidence type="ECO:0000256" key="2">
    <source>
        <dbReference type="RuleBase" id="RU102079"/>
    </source>
</evidence>
<dbReference type="SMART" id="SM00908">
    <property type="entry name" value="Gal-bind_lectin"/>
    <property type="match status" value="1"/>
</dbReference>
<dbReference type="SMART" id="SM00276">
    <property type="entry name" value="GLECT"/>
    <property type="match status" value="1"/>
</dbReference>
<dbReference type="Proteomes" id="UP001195483">
    <property type="component" value="Unassembled WGS sequence"/>
</dbReference>
<dbReference type="InterPro" id="IPR044156">
    <property type="entry name" value="Galectin-like"/>
</dbReference>
<dbReference type="SUPFAM" id="SSF49899">
    <property type="entry name" value="Concanavalin A-like lectins/glucanases"/>
    <property type="match status" value="1"/>
</dbReference>
<organism evidence="4 5">
    <name type="scientific">Potamilus streckersoni</name>
    <dbReference type="NCBI Taxonomy" id="2493646"/>
    <lineage>
        <taxon>Eukaryota</taxon>
        <taxon>Metazoa</taxon>
        <taxon>Spiralia</taxon>
        <taxon>Lophotrochozoa</taxon>
        <taxon>Mollusca</taxon>
        <taxon>Bivalvia</taxon>
        <taxon>Autobranchia</taxon>
        <taxon>Heteroconchia</taxon>
        <taxon>Palaeoheterodonta</taxon>
        <taxon>Unionida</taxon>
        <taxon>Unionoidea</taxon>
        <taxon>Unionidae</taxon>
        <taxon>Ambleminae</taxon>
        <taxon>Lampsilini</taxon>
        <taxon>Potamilus</taxon>
    </lineage>
</organism>
<evidence type="ECO:0000313" key="4">
    <source>
        <dbReference type="EMBL" id="KAK3607059.1"/>
    </source>
</evidence>
<dbReference type="PANTHER" id="PTHR11346">
    <property type="entry name" value="GALECTIN"/>
    <property type="match status" value="1"/>
</dbReference>
<accession>A0AAE0TB17</accession>
<evidence type="ECO:0000313" key="5">
    <source>
        <dbReference type="Proteomes" id="UP001195483"/>
    </source>
</evidence>
<reference evidence="4" key="2">
    <citation type="journal article" date="2021" name="Genome Biol. Evol.">
        <title>Developing a high-quality reference genome for a parasitic bivalve with doubly uniparental inheritance (Bivalvia: Unionida).</title>
        <authorList>
            <person name="Smith C.H."/>
        </authorList>
    </citation>
    <scope>NUCLEOTIDE SEQUENCE</scope>
    <source>
        <strain evidence="4">CHS0354</strain>
        <tissue evidence="4">Mantle</tissue>
    </source>
</reference>
<comment type="caution">
    <text evidence="4">The sequence shown here is derived from an EMBL/GenBank/DDBJ whole genome shotgun (WGS) entry which is preliminary data.</text>
</comment>
<feature type="domain" description="Galectin" evidence="3">
    <location>
        <begin position="32"/>
        <end position="163"/>
    </location>
</feature>